<dbReference type="CDD" id="cd07346">
    <property type="entry name" value="ABC_6TM_exporters"/>
    <property type="match status" value="1"/>
</dbReference>
<dbReference type="SUPFAM" id="SSF90123">
    <property type="entry name" value="ABC transporter transmembrane region"/>
    <property type="match status" value="1"/>
</dbReference>
<dbReference type="PROSITE" id="PS00211">
    <property type="entry name" value="ABC_TRANSPORTER_1"/>
    <property type="match status" value="1"/>
</dbReference>
<reference evidence="11 12" key="1">
    <citation type="submission" date="2017-09" db="EMBL/GenBank/DDBJ databases">
        <authorList>
            <consortium name="International Durum Wheat Genome Sequencing Consortium (IDWGSC)"/>
            <person name="Milanesi L."/>
        </authorList>
    </citation>
    <scope>NUCLEOTIDE SEQUENCE [LARGE SCALE GENOMIC DNA]</scope>
    <source>
        <strain evidence="12">cv. Svevo</strain>
    </source>
</reference>
<dbReference type="GO" id="GO:0016020">
    <property type="term" value="C:membrane"/>
    <property type="evidence" value="ECO:0007669"/>
    <property type="project" value="UniProtKB-SubCell"/>
</dbReference>
<keyword evidence="6 8" id="KW-1133">Transmembrane helix</keyword>
<dbReference type="InterPro" id="IPR027417">
    <property type="entry name" value="P-loop_NTPase"/>
</dbReference>
<protein>
    <recommendedName>
        <fullName evidence="13">ABC transporter B family member 29, chloroplastic</fullName>
    </recommendedName>
</protein>
<dbReference type="InterPro" id="IPR011527">
    <property type="entry name" value="ABC1_TM_dom"/>
</dbReference>
<accession>A0A9R1R8K9</accession>
<dbReference type="PROSITE" id="PS50893">
    <property type="entry name" value="ABC_TRANSPORTER_2"/>
    <property type="match status" value="1"/>
</dbReference>
<dbReference type="Pfam" id="PF00005">
    <property type="entry name" value="ABC_tran"/>
    <property type="match status" value="1"/>
</dbReference>
<dbReference type="SUPFAM" id="SSF52540">
    <property type="entry name" value="P-loop containing nucleoside triphosphate hydrolases"/>
    <property type="match status" value="1"/>
</dbReference>
<evidence type="ECO:0000256" key="1">
    <source>
        <dbReference type="ARBA" id="ARBA00004141"/>
    </source>
</evidence>
<keyword evidence="5" id="KW-0067">ATP-binding</keyword>
<proteinExistence type="predicted"/>
<evidence type="ECO:0008006" key="13">
    <source>
        <dbReference type="Google" id="ProtNLM"/>
    </source>
</evidence>
<dbReference type="PANTHER" id="PTHR24221:SF630">
    <property type="entry name" value="ABC TRANSPORTER B FAMILY MEMBER 29, CHLOROPLASTIC"/>
    <property type="match status" value="1"/>
</dbReference>
<feature type="transmembrane region" description="Helical" evidence="8">
    <location>
        <begin position="146"/>
        <end position="165"/>
    </location>
</feature>
<keyword evidence="2" id="KW-0813">Transport</keyword>
<dbReference type="PROSITE" id="PS50929">
    <property type="entry name" value="ABC_TM1F"/>
    <property type="match status" value="1"/>
</dbReference>
<dbReference type="InterPro" id="IPR017871">
    <property type="entry name" value="ABC_transporter-like_CS"/>
</dbReference>
<dbReference type="InterPro" id="IPR036640">
    <property type="entry name" value="ABC1_TM_sf"/>
</dbReference>
<dbReference type="GO" id="GO:0016887">
    <property type="term" value="F:ATP hydrolysis activity"/>
    <property type="evidence" value="ECO:0007669"/>
    <property type="project" value="InterPro"/>
</dbReference>
<dbReference type="EMBL" id="LT934113">
    <property type="protein sequence ID" value="VAH32211.1"/>
    <property type="molecule type" value="Genomic_DNA"/>
</dbReference>
<dbReference type="Proteomes" id="UP000324705">
    <property type="component" value="Chromosome 2A"/>
</dbReference>
<organism evidence="11 12">
    <name type="scientific">Triticum turgidum subsp. durum</name>
    <name type="common">Durum wheat</name>
    <name type="synonym">Triticum durum</name>
    <dbReference type="NCBI Taxonomy" id="4567"/>
    <lineage>
        <taxon>Eukaryota</taxon>
        <taxon>Viridiplantae</taxon>
        <taxon>Streptophyta</taxon>
        <taxon>Embryophyta</taxon>
        <taxon>Tracheophyta</taxon>
        <taxon>Spermatophyta</taxon>
        <taxon>Magnoliopsida</taxon>
        <taxon>Liliopsida</taxon>
        <taxon>Poales</taxon>
        <taxon>Poaceae</taxon>
        <taxon>BOP clade</taxon>
        <taxon>Pooideae</taxon>
        <taxon>Triticodae</taxon>
        <taxon>Triticeae</taxon>
        <taxon>Triticinae</taxon>
        <taxon>Triticum</taxon>
    </lineage>
</organism>
<dbReference type="Gene3D" id="1.20.1560.10">
    <property type="entry name" value="ABC transporter type 1, transmembrane domain"/>
    <property type="match status" value="1"/>
</dbReference>
<feature type="transmembrane region" description="Helical" evidence="8">
    <location>
        <begin position="48"/>
        <end position="67"/>
    </location>
</feature>
<evidence type="ECO:0000313" key="12">
    <source>
        <dbReference type="Proteomes" id="UP000324705"/>
    </source>
</evidence>
<evidence type="ECO:0000256" key="8">
    <source>
        <dbReference type="SAM" id="Phobius"/>
    </source>
</evidence>
<dbReference type="InterPro" id="IPR039421">
    <property type="entry name" value="Type_1_exporter"/>
</dbReference>
<name>A0A9R1R8K9_TRITD</name>
<dbReference type="PANTHER" id="PTHR24221">
    <property type="entry name" value="ATP-BINDING CASSETTE SUB-FAMILY B"/>
    <property type="match status" value="1"/>
</dbReference>
<dbReference type="GO" id="GO:0005524">
    <property type="term" value="F:ATP binding"/>
    <property type="evidence" value="ECO:0007669"/>
    <property type="project" value="UniProtKB-KW"/>
</dbReference>
<gene>
    <name evidence="11" type="ORF">TRITD_2Av1G179480</name>
</gene>
<evidence type="ECO:0000256" key="3">
    <source>
        <dbReference type="ARBA" id="ARBA00022692"/>
    </source>
</evidence>
<comment type="subcellular location">
    <subcellularLocation>
        <location evidence="1">Membrane</location>
        <topology evidence="1">Multi-pass membrane protein</topology>
    </subcellularLocation>
</comment>
<evidence type="ECO:0000256" key="5">
    <source>
        <dbReference type="ARBA" id="ARBA00022840"/>
    </source>
</evidence>
<dbReference type="Gene3D" id="3.40.50.300">
    <property type="entry name" value="P-loop containing nucleotide triphosphate hydrolases"/>
    <property type="match status" value="1"/>
</dbReference>
<evidence type="ECO:0000259" key="9">
    <source>
        <dbReference type="PROSITE" id="PS50893"/>
    </source>
</evidence>
<dbReference type="GO" id="GO:0140359">
    <property type="term" value="F:ABC-type transporter activity"/>
    <property type="evidence" value="ECO:0007669"/>
    <property type="project" value="InterPro"/>
</dbReference>
<evidence type="ECO:0000256" key="4">
    <source>
        <dbReference type="ARBA" id="ARBA00022741"/>
    </source>
</evidence>
<dbReference type="InterPro" id="IPR003593">
    <property type="entry name" value="AAA+_ATPase"/>
</dbReference>
<feature type="domain" description="ABC transporter" evidence="9">
    <location>
        <begin position="235"/>
        <end position="472"/>
    </location>
</feature>
<evidence type="ECO:0000256" key="2">
    <source>
        <dbReference type="ARBA" id="ARBA00022448"/>
    </source>
</evidence>
<sequence length="479" mass="52280">MAAGDIAHRITDEADDVADAVYSVLNTIVPTSLQLIAMGTQMVAINPQLSLVAAMVIPCMSIVIAKLGERLRQISKEAHLSLAMLAAYLNDVWFSSTQLVHVLPSMLTVKVNNGEHKEMLRFHELAFVDLKNNLGKKKMKALIPQAVRTTYIAGLVVLCAGSIAVSGTTFDPEGFLSFLTALALFVEPIQDFGKAYNEYKQGEPALERIFDLTRFIPEVRDKPSAVHLNSVKGDIKFHDVTFRYVAGMPPTVDGVNLHIRAGETIAIVGPSGGGKTTLAKLLLRLYHPQSGHIALDNHDIQDIQLQCLRTHIAFVSQDPMLFSGTIAENIAYGDPVGDINMRKVENAAKIANANEFTKILPKGYDSYIGQRGSSLSGGQKQRLSIARAIYQNSSILVLDEATSALDSRSELLLKEVLMNLMASHTVVIIAHRLEMILMADRIVLLEGGKLREITRSAFLSLDGRFGSPPDVLSRELGEA</sequence>
<dbReference type="Gramene" id="TRITD2Av1G179480.1">
    <property type="protein sequence ID" value="TRITD2Av1G179480.1"/>
    <property type="gene ID" value="TRITD2Av1G179480"/>
</dbReference>
<dbReference type="Pfam" id="PF00664">
    <property type="entry name" value="ABC_membrane"/>
    <property type="match status" value="1"/>
</dbReference>
<keyword evidence="12" id="KW-1185">Reference proteome</keyword>
<dbReference type="SMART" id="SM00382">
    <property type="entry name" value="AAA"/>
    <property type="match status" value="1"/>
</dbReference>
<feature type="domain" description="ABC transmembrane type-1" evidence="10">
    <location>
        <begin position="1"/>
        <end position="201"/>
    </location>
</feature>
<dbReference type="InterPro" id="IPR003439">
    <property type="entry name" value="ABC_transporter-like_ATP-bd"/>
</dbReference>
<dbReference type="AlphaFoldDB" id="A0A9R1R8K9"/>
<keyword evidence="4" id="KW-0547">Nucleotide-binding</keyword>
<keyword evidence="7 8" id="KW-0472">Membrane</keyword>
<keyword evidence="3 8" id="KW-0812">Transmembrane</keyword>
<evidence type="ECO:0000256" key="6">
    <source>
        <dbReference type="ARBA" id="ARBA00022989"/>
    </source>
</evidence>
<evidence type="ECO:0000256" key="7">
    <source>
        <dbReference type="ARBA" id="ARBA00023136"/>
    </source>
</evidence>
<evidence type="ECO:0000313" key="11">
    <source>
        <dbReference type="EMBL" id="VAH32211.1"/>
    </source>
</evidence>
<dbReference type="FunFam" id="3.40.50.300:FF:001371">
    <property type="entry name" value="ABC transporter ATP-binding protein"/>
    <property type="match status" value="1"/>
</dbReference>
<evidence type="ECO:0000259" key="10">
    <source>
        <dbReference type="PROSITE" id="PS50929"/>
    </source>
</evidence>